<keyword evidence="1" id="KW-0472">Membrane</keyword>
<keyword evidence="3" id="KW-1185">Reference proteome</keyword>
<evidence type="ECO:0000256" key="1">
    <source>
        <dbReference type="SAM" id="Phobius"/>
    </source>
</evidence>
<reference evidence="2 3" key="1">
    <citation type="submission" date="2020-08" db="EMBL/GenBank/DDBJ databases">
        <title>Genome public.</title>
        <authorList>
            <person name="Liu C."/>
            <person name="Sun Q."/>
        </authorList>
    </citation>
    <scope>NUCLEOTIDE SEQUENCE [LARGE SCALE GENOMIC DNA]</scope>
    <source>
        <strain evidence="2 3">BX1</strain>
    </source>
</reference>
<sequence length="65" mass="6696">MEKVKKCLNWFAKNIPKAAPDLLALAGGYLIAQGAWMIYPPAGMIVGGLIVIAAAVIVGRAGESG</sequence>
<dbReference type="RefSeq" id="WP_262399400.1">
    <property type="nucleotide sequence ID" value="NZ_JACRTB010000007.1"/>
</dbReference>
<accession>A0ABR7NI12</accession>
<keyword evidence="1" id="KW-0812">Transmembrane</keyword>
<protein>
    <submittedName>
        <fullName evidence="2">Uncharacterized protein</fullName>
    </submittedName>
</protein>
<dbReference type="EMBL" id="JACRTB010000007">
    <property type="protein sequence ID" value="MBC8575830.1"/>
    <property type="molecule type" value="Genomic_DNA"/>
</dbReference>
<organism evidence="2 3">
    <name type="scientific">Yanshouia hominis</name>
    <dbReference type="NCBI Taxonomy" id="2763673"/>
    <lineage>
        <taxon>Bacteria</taxon>
        <taxon>Bacillati</taxon>
        <taxon>Bacillota</taxon>
        <taxon>Clostridia</taxon>
        <taxon>Eubacteriales</taxon>
        <taxon>Oscillospiraceae</taxon>
        <taxon>Yanshouia</taxon>
    </lineage>
</organism>
<comment type="caution">
    <text evidence="2">The sequence shown here is derived from an EMBL/GenBank/DDBJ whole genome shotgun (WGS) entry which is preliminary data.</text>
</comment>
<gene>
    <name evidence="2" type="ORF">H8717_05310</name>
</gene>
<evidence type="ECO:0000313" key="2">
    <source>
        <dbReference type="EMBL" id="MBC8575830.1"/>
    </source>
</evidence>
<evidence type="ECO:0000313" key="3">
    <source>
        <dbReference type="Proteomes" id="UP000658131"/>
    </source>
</evidence>
<feature type="transmembrane region" description="Helical" evidence="1">
    <location>
        <begin position="45"/>
        <end position="62"/>
    </location>
</feature>
<proteinExistence type="predicted"/>
<dbReference type="Proteomes" id="UP000658131">
    <property type="component" value="Unassembled WGS sequence"/>
</dbReference>
<name>A0ABR7NI12_9FIRM</name>
<keyword evidence="1" id="KW-1133">Transmembrane helix</keyword>